<organism evidence="1 2">
    <name type="scientific">Bacillus pumilus</name>
    <name type="common">Bacillus mesentericus</name>
    <dbReference type="NCBI Taxonomy" id="1408"/>
    <lineage>
        <taxon>Bacteria</taxon>
        <taxon>Bacillati</taxon>
        <taxon>Bacillota</taxon>
        <taxon>Bacilli</taxon>
        <taxon>Bacillales</taxon>
        <taxon>Bacillaceae</taxon>
        <taxon>Bacillus</taxon>
    </lineage>
</organism>
<dbReference type="EMBL" id="PEKP01000020">
    <property type="protein sequence ID" value="PIK26198.1"/>
    <property type="molecule type" value="Genomic_DNA"/>
</dbReference>
<proteinExistence type="predicted"/>
<accession>A0A2G8IRQ1</accession>
<protein>
    <submittedName>
        <fullName evidence="1">Uncharacterized protein</fullName>
    </submittedName>
</protein>
<dbReference type="Proteomes" id="UP000230768">
    <property type="component" value="Unassembled WGS sequence"/>
</dbReference>
<comment type="caution">
    <text evidence="1">The sequence shown here is derived from an EMBL/GenBank/DDBJ whole genome shotgun (WGS) entry which is preliminary data.</text>
</comment>
<evidence type="ECO:0000313" key="1">
    <source>
        <dbReference type="EMBL" id="PIK26198.1"/>
    </source>
</evidence>
<dbReference type="AlphaFoldDB" id="A0A2G8IRQ1"/>
<sequence>MQKLSTKESTAKKRTGSFKGIQFFFYIKWDYIESYFKKNGLESYKKGVNHGTIMKDNVGKEV</sequence>
<evidence type="ECO:0000313" key="2">
    <source>
        <dbReference type="Proteomes" id="UP000230768"/>
    </source>
</evidence>
<name>A0A2G8IRQ1_BACPU</name>
<gene>
    <name evidence="1" type="ORF">CTV99_13995</name>
</gene>
<reference evidence="1 2" key="1">
    <citation type="submission" date="2017-11" db="EMBL/GenBank/DDBJ databases">
        <title>Draft genome sequence of Bacillus pumilus 51_5il from lake Gorkoye (Russia: Novosibirsk region).</title>
        <authorList>
            <person name="Shipova A.A."/>
            <person name="Rozanov A.S."/>
            <person name="Bryanskaya A.V."/>
            <person name="Peltek S.E."/>
        </authorList>
    </citation>
    <scope>NUCLEOTIDE SEQUENCE [LARGE SCALE GENOMIC DNA]</scope>
    <source>
        <strain evidence="1 2">51_5il</strain>
    </source>
</reference>